<evidence type="ECO:0000256" key="2">
    <source>
        <dbReference type="ARBA" id="ARBA00022694"/>
    </source>
</evidence>
<dbReference type="Proteomes" id="UP001596297">
    <property type="component" value="Unassembled WGS sequence"/>
</dbReference>
<keyword evidence="4" id="KW-0479">Metal-binding</keyword>
<evidence type="ECO:0000256" key="8">
    <source>
        <dbReference type="ARBA" id="ARBA00022884"/>
    </source>
</evidence>
<dbReference type="SUPFAM" id="SSF81301">
    <property type="entry name" value="Nucleotidyltransferase"/>
    <property type="match status" value="1"/>
</dbReference>
<dbReference type="PANTHER" id="PTHR47545">
    <property type="entry name" value="MULTIFUNCTIONAL CCA PROTEIN"/>
    <property type="match status" value="1"/>
</dbReference>
<dbReference type="Gene3D" id="3.30.460.10">
    <property type="entry name" value="Beta Polymerase, domain 2"/>
    <property type="match status" value="1"/>
</dbReference>
<dbReference type="InterPro" id="IPR043519">
    <property type="entry name" value="NT_sf"/>
</dbReference>
<evidence type="ECO:0000256" key="9">
    <source>
        <dbReference type="RuleBase" id="RU003953"/>
    </source>
</evidence>
<dbReference type="PANTHER" id="PTHR47545:SF1">
    <property type="entry name" value="MULTIFUNCTIONAL CCA PROTEIN"/>
    <property type="match status" value="1"/>
</dbReference>
<gene>
    <name evidence="11" type="ORF">ACFP81_01555</name>
</gene>
<comment type="caution">
    <text evidence="11">The sequence shown here is derived from an EMBL/GenBank/DDBJ whole genome shotgun (WGS) entry which is preliminary data.</text>
</comment>
<evidence type="ECO:0000256" key="7">
    <source>
        <dbReference type="ARBA" id="ARBA00022842"/>
    </source>
</evidence>
<evidence type="ECO:0000259" key="10">
    <source>
        <dbReference type="Pfam" id="PF01743"/>
    </source>
</evidence>
<keyword evidence="8 9" id="KW-0694">RNA-binding</keyword>
<comment type="similarity">
    <text evidence="9">Belongs to the tRNA nucleotidyltransferase/poly(A) polymerase family.</text>
</comment>
<dbReference type="InterPro" id="IPR002646">
    <property type="entry name" value="PolA_pol_head_dom"/>
</dbReference>
<keyword evidence="6" id="KW-0067">ATP-binding</keyword>
<sequence>MSAPAAPVWNALSEEDRAWLWGASLRLAAARPGAGLALVGGAVRDALLGNPVPPADLDVVVSGAALAELVPLLCPGAEVTWHPSFGNAAVRLSGGRSLDLIQARREVYPVPGQNPLPLPGTLADDLLRRDFSLNALALQVDAPGAALHLIDPAGGLADLAARQLRPLHALSLYEDASRLLRAARLAGRLGLMAHPELLAQVPAAVAMAPQTPRLWAEWRLLLGEPWPGRAAQALRAWGAEELALPGLGPLFAELDTWRSEGRWVPAAVYAAALLWAAGDQAELWGDRLGLGPGPLRLLQRSFQAQHGEGTPENLVRRLLRPDPYPPLSGQDLLALGFQPGPLLGEALRWLQSRRDQGHFAGREQEAAALLAWMQSRGLGGESEAQRP</sequence>
<dbReference type="InterPro" id="IPR050124">
    <property type="entry name" value="tRNA_CCA-adding_enzyme"/>
</dbReference>
<evidence type="ECO:0000256" key="4">
    <source>
        <dbReference type="ARBA" id="ARBA00022723"/>
    </source>
</evidence>
<evidence type="ECO:0000313" key="12">
    <source>
        <dbReference type="Proteomes" id="UP001596297"/>
    </source>
</evidence>
<keyword evidence="2" id="KW-0819">tRNA processing</keyword>
<evidence type="ECO:0000256" key="1">
    <source>
        <dbReference type="ARBA" id="ARBA00022679"/>
    </source>
</evidence>
<keyword evidence="1 9" id="KW-0808">Transferase</keyword>
<name>A0ABW1Y979_9DEIO</name>
<reference evidence="12" key="1">
    <citation type="journal article" date="2019" name="Int. J. Syst. Evol. Microbiol.">
        <title>The Global Catalogue of Microorganisms (GCM) 10K type strain sequencing project: providing services to taxonomists for standard genome sequencing and annotation.</title>
        <authorList>
            <consortium name="The Broad Institute Genomics Platform"/>
            <consortium name="The Broad Institute Genome Sequencing Center for Infectious Disease"/>
            <person name="Wu L."/>
            <person name="Ma J."/>
        </authorList>
    </citation>
    <scope>NUCLEOTIDE SEQUENCE [LARGE SCALE GENOMIC DNA]</scope>
    <source>
        <strain evidence="12">CGMCC 1.15772</strain>
    </source>
</reference>
<proteinExistence type="inferred from homology"/>
<protein>
    <submittedName>
        <fullName evidence="11">CCA tRNA nucleotidyltransferase</fullName>
    </submittedName>
</protein>
<keyword evidence="3" id="KW-0548">Nucleotidyltransferase</keyword>
<evidence type="ECO:0000313" key="11">
    <source>
        <dbReference type="EMBL" id="MFC6590848.1"/>
    </source>
</evidence>
<evidence type="ECO:0000256" key="6">
    <source>
        <dbReference type="ARBA" id="ARBA00022840"/>
    </source>
</evidence>
<dbReference type="Pfam" id="PF01743">
    <property type="entry name" value="PolyA_pol"/>
    <property type="match status" value="1"/>
</dbReference>
<accession>A0ABW1Y979</accession>
<keyword evidence="12" id="KW-1185">Reference proteome</keyword>
<dbReference type="CDD" id="cd05398">
    <property type="entry name" value="NT_ClassII-CCAase"/>
    <property type="match status" value="1"/>
</dbReference>
<dbReference type="Gene3D" id="1.10.3090.10">
    <property type="entry name" value="cca-adding enzyme, domain 2"/>
    <property type="match status" value="1"/>
</dbReference>
<keyword evidence="5" id="KW-0547">Nucleotide-binding</keyword>
<keyword evidence="7" id="KW-0460">Magnesium</keyword>
<feature type="domain" description="Poly A polymerase head" evidence="10">
    <location>
        <begin position="38"/>
        <end position="165"/>
    </location>
</feature>
<dbReference type="SUPFAM" id="SSF81891">
    <property type="entry name" value="Poly A polymerase C-terminal region-like"/>
    <property type="match status" value="1"/>
</dbReference>
<dbReference type="EMBL" id="JBHSWD010000001">
    <property type="protein sequence ID" value="MFC6590848.1"/>
    <property type="molecule type" value="Genomic_DNA"/>
</dbReference>
<dbReference type="RefSeq" id="WP_380081854.1">
    <property type="nucleotide sequence ID" value="NZ_JBHSWD010000001.1"/>
</dbReference>
<organism evidence="11 12">
    <name type="scientific">Deinococcus lacus</name>
    <dbReference type="NCBI Taxonomy" id="392561"/>
    <lineage>
        <taxon>Bacteria</taxon>
        <taxon>Thermotogati</taxon>
        <taxon>Deinococcota</taxon>
        <taxon>Deinococci</taxon>
        <taxon>Deinococcales</taxon>
        <taxon>Deinococcaceae</taxon>
        <taxon>Deinococcus</taxon>
    </lineage>
</organism>
<evidence type="ECO:0000256" key="5">
    <source>
        <dbReference type="ARBA" id="ARBA00022741"/>
    </source>
</evidence>
<evidence type="ECO:0000256" key="3">
    <source>
        <dbReference type="ARBA" id="ARBA00022695"/>
    </source>
</evidence>